<dbReference type="Proteomes" id="UP001219525">
    <property type="component" value="Unassembled WGS sequence"/>
</dbReference>
<name>A0AAD6YN26_9AGAR</name>
<comment type="caution">
    <text evidence="2">The sequence shown here is derived from an EMBL/GenBank/DDBJ whole genome shotgun (WGS) entry which is preliminary data.</text>
</comment>
<proteinExistence type="predicted"/>
<dbReference type="AlphaFoldDB" id="A0AAD6YN26"/>
<evidence type="ECO:0000313" key="3">
    <source>
        <dbReference type="Proteomes" id="UP001219525"/>
    </source>
</evidence>
<evidence type="ECO:0000256" key="1">
    <source>
        <dbReference type="SAM" id="MobiDB-lite"/>
    </source>
</evidence>
<dbReference type="EMBL" id="JARJCW010000005">
    <property type="protein sequence ID" value="KAJ7224294.1"/>
    <property type="molecule type" value="Genomic_DNA"/>
</dbReference>
<organism evidence="2 3">
    <name type="scientific">Mycena pura</name>
    <dbReference type="NCBI Taxonomy" id="153505"/>
    <lineage>
        <taxon>Eukaryota</taxon>
        <taxon>Fungi</taxon>
        <taxon>Dikarya</taxon>
        <taxon>Basidiomycota</taxon>
        <taxon>Agaricomycotina</taxon>
        <taxon>Agaricomycetes</taxon>
        <taxon>Agaricomycetidae</taxon>
        <taxon>Agaricales</taxon>
        <taxon>Marasmiineae</taxon>
        <taxon>Mycenaceae</taxon>
        <taxon>Mycena</taxon>
    </lineage>
</organism>
<protein>
    <submittedName>
        <fullName evidence="2">Uncharacterized protein</fullName>
    </submittedName>
</protein>
<keyword evidence="3" id="KW-1185">Reference proteome</keyword>
<reference evidence="2" key="1">
    <citation type="submission" date="2023-03" db="EMBL/GenBank/DDBJ databases">
        <title>Massive genome expansion in bonnet fungi (Mycena s.s.) driven by repeated elements and novel gene families across ecological guilds.</title>
        <authorList>
            <consortium name="Lawrence Berkeley National Laboratory"/>
            <person name="Harder C.B."/>
            <person name="Miyauchi S."/>
            <person name="Viragh M."/>
            <person name="Kuo A."/>
            <person name="Thoen E."/>
            <person name="Andreopoulos B."/>
            <person name="Lu D."/>
            <person name="Skrede I."/>
            <person name="Drula E."/>
            <person name="Henrissat B."/>
            <person name="Morin E."/>
            <person name="Kohler A."/>
            <person name="Barry K."/>
            <person name="LaButti K."/>
            <person name="Morin E."/>
            <person name="Salamov A."/>
            <person name="Lipzen A."/>
            <person name="Mereny Z."/>
            <person name="Hegedus B."/>
            <person name="Baldrian P."/>
            <person name="Stursova M."/>
            <person name="Weitz H."/>
            <person name="Taylor A."/>
            <person name="Grigoriev I.V."/>
            <person name="Nagy L.G."/>
            <person name="Martin F."/>
            <person name="Kauserud H."/>
        </authorList>
    </citation>
    <scope>NUCLEOTIDE SEQUENCE</scope>
    <source>
        <strain evidence="2">9144</strain>
    </source>
</reference>
<accession>A0AAD6YN26</accession>
<feature type="non-terminal residue" evidence="2">
    <location>
        <position position="1"/>
    </location>
</feature>
<sequence length="252" mass="28885">MTITAVPLSALATSLEDIDAPLTTKYLFPENDIRLHRDMEYFWGLEIYTINPRHERSMIHIRKSMEVPFPSGTGGWTLVPTEDTLLAMQSLQERNYTVPVSERESFLTVFSAPEYEYIFVPLYTDVDFFILLPRQAPQRFSTPYTDFPRVTSSANPFFVAFESRRKIQRFHVTASKSWHRLFRGLTLHWSGSALPEEFLQSYHPECLISESGDGSEPDMPLIDPESKSGGDETIMTPKDEEELPSHAAPDKE</sequence>
<gene>
    <name evidence="2" type="ORF">GGX14DRAFT_694057</name>
</gene>
<feature type="region of interest" description="Disordered" evidence="1">
    <location>
        <begin position="209"/>
        <end position="252"/>
    </location>
</feature>
<evidence type="ECO:0000313" key="2">
    <source>
        <dbReference type="EMBL" id="KAJ7224294.1"/>
    </source>
</evidence>